<reference evidence="3" key="1">
    <citation type="submission" date="2023-06" db="EMBL/GenBank/DDBJ databases">
        <title>Genomic analysis of the entomopathogenic nematode Steinernema hermaphroditum.</title>
        <authorList>
            <person name="Schwarz E.M."/>
            <person name="Heppert J.K."/>
            <person name="Baniya A."/>
            <person name="Schwartz H.T."/>
            <person name="Tan C.-H."/>
            <person name="Antoshechkin I."/>
            <person name="Sternberg P.W."/>
            <person name="Goodrich-Blair H."/>
            <person name="Dillman A.R."/>
        </authorList>
    </citation>
    <scope>NUCLEOTIDE SEQUENCE</scope>
    <source>
        <strain evidence="3">PS9179</strain>
        <tissue evidence="3">Whole animal</tissue>
    </source>
</reference>
<organism evidence="3 4">
    <name type="scientific">Steinernema hermaphroditum</name>
    <dbReference type="NCBI Taxonomy" id="289476"/>
    <lineage>
        <taxon>Eukaryota</taxon>
        <taxon>Metazoa</taxon>
        <taxon>Ecdysozoa</taxon>
        <taxon>Nematoda</taxon>
        <taxon>Chromadorea</taxon>
        <taxon>Rhabditida</taxon>
        <taxon>Tylenchina</taxon>
        <taxon>Panagrolaimomorpha</taxon>
        <taxon>Strongyloidoidea</taxon>
        <taxon>Steinernematidae</taxon>
        <taxon>Steinernema</taxon>
    </lineage>
</organism>
<dbReference type="AlphaFoldDB" id="A0AA39INQ1"/>
<proteinExistence type="inferred from homology"/>
<dbReference type="GO" id="GO:0004531">
    <property type="term" value="F:deoxyribonuclease II activity"/>
    <property type="evidence" value="ECO:0007669"/>
    <property type="project" value="InterPro"/>
</dbReference>
<dbReference type="PANTHER" id="PTHR10858:SF23">
    <property type="entry name" value="DEOXYRIBONUCLEASE II"/>
    <property type="match status" value="1"/>
</dbReference>
<sequence length="789" mass="89632">MNRSMTSALWRRPSGGDPATFMGFVKQPDETLAEETFTLVAGHYSKMKLIKLNGINEKDAQVPKTKKRFWIQGIISCFNPRSRERADLNRSDRCQDCVDAPYLQTRNKDYHKAVLKLANDADVSPNDYKLYQLKSDDMSNLTMQSTFMWTLLKCMEGNAQRFGGGLAGVLHPSLWTDWPNTISQRNSMVEGLVRNYLVAPGPEMNWLLFPIQFDNRWILLICNSLLQKIHILDPMESNATVPVDTAKISLIFDIVTNQKLKVFELKAVNAPSNEQSSLYIMRYAEVFLNAPTWTGQCGVEHKFDEANFRNKVLWFLKPFKQSELDATRTMNKVVYLDRSKEKHVKFSTATLKQVKFPVGKVHWSSSGASTKITFDPAARPSEVAGEPRAVRDEAAVRAASSSALSLRTSDNAFGQEIPKKKLGPKCLDAKGRDVDYWVIYKHPQSYKGNIYTTHDRTWKSLNDVQKGAINITLEQDGYMGWNATKRTGFHVLHTHPRFPDFKEKEFFASASNAMGQMYFCTTHSMLNLRKLCQMVLNTKPYVYHGETSWCDFPSDVIATARSQTTAERRQPQAYKISTLDGKELTVQYHDQPDMIRNKKGDLERDLYDHILHYLNGDEEKFFLAHSWTSSPAATRQPTFCIPKLGCVLLILKHNLGGYGVESNRNTYHAKFAAQDSQAKRGALSIGLADIDLNTIFRCSMVHVDFVSNGHLIEQMKVYFNNKRIHIFNSICAGCPPEFPCWQSFGQPGYTIEQMIEDTVEARSAYYNPIKKSKYYPTDGSTSASTSSAE</sequence>
<dbReference type="PANTHER" id="PTHR10858">
    <property type="entry name" value="DEOXYRIBONUCLEASE II"/>
    <property type="match status" value="1"/>
</dbReference>
<dbReference type="GO" id="GO:0006309">
    <property type="term" value="P:apoptotic DNA fragmentation"/>
    <property type="evidence" value="ECO:0007669"/>
    <property type="project" value="TreeGrafter"/>
</dbReference>
<evidence type="ECO:0008006" key="5">
    <source>
        <dbReference type="Google" id="ProtNLM"/>
    </source>
</evidence>
<gene>
    <name evidence="3" type="ORF">QR680_010360</name>
</gene>
<accession>A0AA39INQ1</accession>
<protein>
    <recommendedName>
        <fullName evidence="5">Ubiquitin-like protease family profile domain-containing protein</fullName>
    </recommendedName>
</protein>
<keyword evidence="4" id="KW-1185">Reference proteome</keyword>
<dbReference type="InterPro" id="IPR004947">
    <property type="entry name" value="DNase_II"/>
</dbReference>
<dbReference type="Proteomes" id="UP001175271">
    <property type="component" value="Unassembled WGS sequence"/>
</dbReference>
<dbReference type="Pfam" id="PF03265">
    <property type="entry name" value="DNase_II"/>
    <property type="match status" value="1"/>
</dbReference>
<evidence type="ECO:0000313" key="3">
    <source>
        <dbReference type="EMBL" id="KAK0427675.1"/>
    </source>
</evidence>
<name>A0AA39INQ1_9BILA</name>
<dbReference type="EMBL" id="JAUCMV010000001">
    <property type="protein sequence ID" value="KAK0427675.1"/>
    <property type="molecule type" value="Genomic_DNA"/>
</dbReference>
<evidence type="ECO:0000313" key="4">
    <source>
        <dbReference type="Proteomes" id="UP001175271"/>
    </source>
</evidence>
<comment type="caution">
    <text evidence="3">The sequence shown here is derived from an EMBL/GenBank/DDBJ whole genome shotgun (WGS) entry which is preliminary data.</text>
</comment>
<evidence type="ECO:0000256" key="1">
    <source>
        <dbReference type="ARBA" id="ARBA00007527"/>
    </source>
</evidence>
<evidence type="ECO:0000256" key="2">
    <source>
        <dbReference type="ARBA" id="ARBA00022801"/>
    </source>
</evidence>
<keyword evidence="2" id="KW-0378">Hydrolase</keyword>
<comment type="similarity">
    <text evidence="1">Belongs to the DNase II family.</text>
</comment>
<dbReference type="Gene3D" id="3.40.395.10">
    <property type="entry name" value="Adenoviral Proteinase, Chain A"/>
    <property type="match status" value="1"/>
</dbReference>